<evidence type="ECO:0000313" key="2">
    <source>
        <dbReference type="Proteomes" id="UP000095662"/>
    </source>
</evidence>
<dbReference type="STRING" id="39492.ERS852540_00009"/>
<name>A0A174YZG1_9FIRM</name>
<evidence type="ECO:0000313" key="1">
    <source>
        <dbReference type="EMBL" id="CUQ80524.1"/>
    </source>
</evidence>
<dbReference type="AlphaFoldDB" id="A0A174YZG1"/>
<dbReference type="EMBL" id="CZBY01000001">
    <property type="protein sequence ID" value="CUQ80524.1"/>
    <property type="molecule type" value="Genomic_DNA"/>
</dbReference>
<proteinExistence type="predicted"/>
<protein>
    <recommendedName>
        <fullName evidence="3">Phage major capsid protein E</fullName>
    </recommendedName>
</protein>
<reference evidence="1 2" key="1">
    <citation type="submission" date="2015-09" db="EMBL/GenBank/DDBJ databases">
        <authorList>
            <consortium name="Pathogen Informatics"/>
        </authorList>
    </citation>
    <scope>NUCLEOTIDE SEQUENCE [LARGE SCALE GENOMIC DNA]</scope>
    <source>
        <strain evidence="1 2">2789STDY5834928</strain>
    </source>
</reference>
<organism evidence="1 2">
    <name type="scientific">[Eubacterium] siraeum</name>
    <dbReference type="NCBI Taxonomy" id="39492"/>
    <lineage>
        <taxon>Bacteria</taxon>
        <taxon>Bacillati</taxon>
        <taxon>Bacillota</taxon>
        <taxon>Clostridia</taxon>
        <taxon>Eubacteriales</taxon>
        <taxon>Oscillospiraceae</taxon>
        <taxon>Oscillospiraceae incertae sedis</taxon>
    </lineage>
</organism>
<evidence type="ECO:0008006" key="3">
    <source>
        <dbReference type="Google" id="ProtNLM"/>
    </source>
</evidence>
<dbReference type="Proteomes" id="UP000095662">
    <property type="component" value="Unassembled WGS sequence"/>
</dbReference>
<accession>A0A174YZG1</accession>
<gene>
    <name evidence="1" type="ORF">ERS852540_00009</name>
</gene>
<sequence>MSNTINYAEQYTNQLRELYGQESKADALYHSNSDIQLRGGKTIKIPTLSVSGYKDHTRASLGFPQGTYENNYETKTLDHDRSIEFVVDPMDFDETDTVVSLANIQSRFDRTQAIPEHDSYTFSKLYAEAVRVGATIKHNKLTIENVLKDFDENLKTLEDKGVPLDRMILYVTADYKTILKNAEGIQRTLDIKSGGGIDRRIHSVDDIGNIVTVPSARFKTVYDFTDGCKSGVGAKQINYILIDPECQVSRDKYAYIHLFAPGSDSRTADNYLYQNRKYNGTFAIDHLFVDGCIMNVSALTQTFTGNGSTTAFTVTDKPEKLIGVTVDGTATTDYSYDKSSGVITFNTAPGNAKAIVVTY</sequence>